<proteinExistence type="predicted"/>
<evidence type="ECO:0000313" key="2">
    <source>
        <dbReference type="EMBL" id="QJH97463.1"/>
    </source>
</evidence>
<dbReference type="EMBL" id="MT144687">
    <property type="protein sequence ID" value="QJH97463.1"/>
    <property type="molecule type" value="Genomic_DNA"/>
</dbReference>
<organism evidence="1">
    <name type="scientific">viral metagenome</name>
    <dbReference type="NCBI Taxonomy" id="1070528"/>
    <lineage>
        <taxon>unclassified sequences</taxon>
        <taxon>metagenomes</taxon>
        <taxon>organismal metagenomes</taxon>
    </lineage>
</organism>
<dbReference type="AlphaFoldDB" id="A0A6H1ZC81"/>
<dbReference type="EMBL" id="MT143986">
    <property type="protein sequence ID" value="QJA45148.1"/>
    <property type="molecule type" value="Genomic_DNA"/>
</dbReference>
<protein>
    <submittedName>
        <fullName evidence="1">Uncharacterized protein</fullName>
    </submittedName>
</protein>
<sequence length="94" mass="10291">MKVQEHLKLLGVRVEDKVTGHRGVVESIAFDLYGCIQAVVIPPVDKDGKKQIGDWFDIGRLKVIGKKPVMECPNFNAINSPIANGKKGPAEKPI</sequence>
<gene>
    <name evidence="1" type="ORF">TM448A00186_0060</name>
    <name evidence="2" type="ORF">TM448B01012_0028</name>
</gene>
<evidence type="ECO:0000313" key="1">
    <source>
        <dbReference type="EMBL" id="QJA45148.1"/>
    </source>
</evidence>
<name>A0A6H1ZC81_9ZZZZ</name>
<accession>A0A6H1ZC81</accession>
<reference evidence="1" key="1">
    <citation type="submission" date="2020-03" db="EMBL/GenBank/DDBJ databases">
        <title>The deep terrestrial virosphere.</title>
        <authorList>
            <person name="Holmfeldt K."/>
            <person name="Nilsson E."/>
            <person name="Simone D."/>
            <person name="Lopez-Fernandez M."/>
            <person name="Wu X."/>
            <person name="de Brujin I."/>
            <person name="Lundin D."/>
            <person name="Andersson A."/>
            <person name="Bertilsson S."/>
            <person name="Dopson M."/>
        </authorList>
    </citation>
    <scope>NUCLEOTIDE SEQUENCE</scope>
    <source>
        <strain evidence="1">TM448A00186</strain>
        <strain evidence="2">TM448B01012</strain>
    </source>
</reference>